<dbReference type="AlphaFoldDB" id="I3CJW7"/>
<evidence type="ECO:0000313" key="2">
    <source>
        <dbReference type="Proteomes" id="UP000005744"/>
    </source>
</evidence>
<gene>
    <name evidence="1" type="ORF">BegalDRAFT_3085</name>
</gene>
<proteinExistence type="predicted"/>
<organism evidence="1 2">
    <name type="scientific">Beggiatoa alba B18LD</name>
    <dbReference type="NCBI Taxonomy" id="395493"/>
    <lineage>
        <taxon>Bacteria</taxon>
        <taxon>Pseudomonadati</taxon>
        <taxon>Pseudomonadota</taxon>
        <taxon>Gammaproteobacteria</taxon>
        <taxon>Thiotrichales</taxon>
        <taxon>Thiotrichaceae</taxon>
        <taxon>Beggiatoa</taxon>
    </lineage>
</organism>
<keyword evidence="2" id="KW-1185">Reference proteome</keyword>
<name>I3CJW7_9GAMM</name>
<dbReference type="STRING" id="395493.BegalDRAFT_3085"/>
<dbReference type="HOGENOM" id="CLU_2749605_0_0_6"/>
<evidence type="ECO:0000313" key="1">
    <source>
        <dbReference type="EMBL" id="EIJ43910.1"/>
    </source>
</evidence>
<reference evidence="1 2" key="1">
    <citation type="submission" date="2011-11" db="EMBL/GenBank/DDBJ databases">
        <title>Improved High-Quality Draft sequence of Beggiatoa alba B18lD.</title>
        <authorList>
            <consortium name="US DOE Joint Genome Institute"/>
            <person name="Lucas S."/>
            <person name="Han J."/>
            <person name="Lapidus A."/>
            <person name="Cheng J.-F."/>
            <person name="Goodwin L."/>
            <person name="Pitluck S."/>
            <person name="Peters L."/>
            <person name="Mikhailova N."/>
            <person name="Held B."/>
            <person name="Detter J.C."/>
            <person name="Han C."/>
            <person name="Tapia R."/>
            <person name="Land M."/>
            <person name="Hauser L."/>
            <person name="Kyrpides N."/>
            <person name="Ivanova N."/>
            <person name="Pagani I."/>
            <person name="Samuel K."/>
            <person name="Teske A."/>
            <person name="Mueller J."/>
            <person name="Woyke T."/>
        </authorList>
    </citation>
    <scope>NUCLEOTIDE SEQUENCE [LARGE SCALE GENOMIC DNA]</scope>
    <source>
        <strain evidence="1 2">B18LD</strain>
    </source>
</reference>
<protein>
    <submittedName>
        <fullName evidence="1">Uncharacterized protein</fullName>
    </submittedName>
</protein>
<sequence>MFKDVAEALAVLKEGGSDNYRWIAAIDYLLNDAPEENRQQMADKLATMPATHRDAIDEMLKIFRRVKILA</sequence>
<dbReference type="OrthoDB" id="9957197at2"/>
<dbReference type="EMBL" id="JH600070">
    <property type="protein sequence ID" value="EIJ43910.1"/>
    <property type="molecule type" value="Genomic_DNA"/>
</dbReference>
<dbReference type="RefSeq" id="WP_002691517.1">
    <property type="nucleotide sequence ID" value="NZ_JH600070.1"/>
</dbReference>
<accession>I3CJW7</accession>
<dbReference type="Proteomes" id="UP000005744">
    <property type="component" value="Unassembled WGS sequence"/>
</dbReference>